<keyword evidence="4" id="KW-0677">Repeat</keyword>
<dbReference type="InterPro" id="IPR011989">
    <property type="entry name" value="ARM-like"/>
</dbReference>
<dbReference type="PANTHER" id="PTHR10527">
    <property type="entry name" value="IMPORTIN BETA"/>
    <property type="match status" value="1"/>
</dbReference>
<keyword evidence="3" id="KW-0963">Cytoplasm</keyword>
<evidence type="ECO:0000256" key="5">
    <source>
        <dbReference type="ARBA" id="ARBA00022927"/>
    </source>
</evidence>
<dbReference type="GO" id="GO:0006606">
    <property type="term" value="P:protein import into nucleus"/>
    <property type="evidence" value="ECO:0007669"/>
    <property type="project" value="InterPro"/>
</dbReference>
<dbReference type="GO" id="GO:0005737">
    <property type="term" value="C:cytoplasm"/>
    <property type="evidence" value="ECO:0007669"/>
    <property type="project" value="UniProtKB-SubCell"/>
</dbReference>
<gene>
    <name evidence="6" type="ORF">VNI00_017051</name>
</gene>
<dbReference type="SUPFAM" id="SSF48371">
    <property type="entry name" value="ARM repeat"/>
    <property type="match status" value="1"/>
</dbReference>
<dbReference type="Pfam" id="PF13513">
    <property type="entry name" value="HEAT_EZ"/>
    <property type="match status" value="1"/>
</dbReference>
<comment type="caution">
    <text evidence="6">The sequence shown here is derived from an EMBL/GenBank/DDBJ whole genome shotgun (WGS) entry which is preliminary data.</text>
</comment>
<evidence type="ECO:0000256" key="3">
    <source>
        <dbReference type="ARBA" id="ARBA00022490"/>
    </source>
</evidence>
<dbReference type="EMBL" id="JAYKXP010000153">
    <property type="protein sequence ID" value="KAK7022069.1"/>
    <property type="molecule type" value="Genomic_DNA"/>
</dbReference>
<dbReference type="InterPro" id="IPR040122">
    <property type="entry name" value="Importin_beta"/>
</dbReference>
<reference evidence="6 7" key="1">
    <citation type="submission" date="2024-01" db="EMBL/GenBank/DDBJ databases">
        <title>A draft genome for a cacao thread blight-causing isolate of Paramarasmius palmivorus.</title>
        <authorList>
            <person name="Baruah I.K."/>
            <person name="Bukari Y."/>
            <person name="Amoako-Attah I."/>
            <person name="Meinhardt L.W."/>
            <person name="Bailey B.A."/>
            <person name="Cohen S.P."/>
        </authorList>
    </citation>
    <scope>NUCLEOTIDE SEQUENCE [LARGE SCALE GENOMIC DNA]</scope>
    <source>
        <strain evidence="6 7">GH-12</strain>
    </source>
</reference>
<evidence type="ECO:0000256" key="2">
    <source>
        <dbReference type="ARBA" id="ARBA00022448"/>
    </source>
</evidence>
<evidence type="ECO:0000256" key="4">
    <source>
        <dbReference type="ARBA" id="ARBA00022737"/>
    </source>
</evidence>
<evidence type="ECO:0000256" key="1">
    <source>
        <dbReference type="ARBA" id="ARBA00004496"/>
    </source>
</evidence>
<keyword evidence="5" id="KW-0653">Protein transport</keyword>
<keyword evidence="2" id="KW-0813">Transport</keyword>
<dbReference type="InterPro" id="IPR016024">
    <property type="entry name" value="ARM-type_fold"/>
</dbReference>
<sequence>MSQNWSPQPARLQEILLTIHESSDTSTLVQRNVVEKLATFSRVPDYLAYLSYILCVQNGQDDQIRIIAGILLKNNAYLILSSTPEAVDYVKASVLHAFENPSVMIRSIAGQDIVALLGVLEPKNWFECLLYLISVLDDCLDSERQRAAFGVLEKACQDYPQKFDMDIEGINFLEFIIPRLVLLTQSSSDRMRSHAVACLSYLLPTSQSTQLDMDAIIACLLRLGTDVNPSVRQLVCETFLQMLESSAEKLLSGMAGVLQCMIHSTTDRNENVSRKACEFWAAFAESKKLAYHLQPLLREIAPILLDLMICSEDEMVHLGCDAKDTGIPDKETDIKPRFYTGKANTLDCHDEAASAPNAPNQHQVGMYGEEVLDYDEDFDDDGFTSDESTEWKVRHAAAYSLEVFATHFSRDLLDVLLVPLEEKLCSNNWLQRESGILALGAIAAGCIEAIKPYLPNLIAFIIRMLKDPKVLVRSTACWTLSQYATWFTRTISKEHRQEYLGPALEAVLSMALDDNKRVQQASCDALAAIGEHAAGEELVPFLETILRNLAVAFDKYQRKNRLLLYDVVGILADSVGRELSDASYVEILIPPLARNWTALKDDDIEFAVLLECVSSVINAMGPSFLPYVGSVLERCTNIIRNSLPQHATFQQNPDESDLSLTAASLDLISGLTQGLGTDLEPFVNKTNFVDLLILYLKHPSTIARQSAYGLLGDMTVQCFSILRPVLSGVLSELVQQLGLESQAINIRNNAAWTVGEVALRCGPDDLEFRPWVDSLISRLIFILLDPDAAYSLHLNAAISIGRIGMMHPILVGSYLPGFAQAWFQVMYIAKEDEEKDSAFQGFCMMAKVNPAGISAVGHLCSSEDSL</sequence>
<protein>
    <submittedName>
        <fullName evidence="6">Uncharacterized protein</fullName>
    </submittedName>
</protein>
<dbReference type="Gene3D" id="1.25.10.10">
    <property type="entry name" value="Leucine-rich Repeat Variant"/>
    <property type="match status" value="2"/>
</dbReference>
<accession>A0AAW0B7K1</accession>
<dbReference type="AlphaFoldDB" id="A0AAW0B7K1"/>
<dbReference type="Proteomes" id="UP001383192">
    <property type="component" value="Unassembled WGS sequence"/>
</dbReference>
<comment type="subcellular location">
    <subcellularLocation>
        <location evidence="1">Cytoplasm</location>
    </subcellularLocation>
</comment>
<proteinExistence type="predicted"/>
<evidence type="ECO:0000313" key="7">
    <source>
        <dbReference type="Proteomes" id="UP001383192"/>
    </source>
</evidence>
<name>A0AAW0B7K1_9AGAR</name>
<evidence type="ECO:0000313" key="6">
    <source>
        <dbReference type="EMBL" id="KAK7022069.1"/>
    </source>
</evidence>
<organism evidence="6 7">
    <name type="scientific">Paramarasmius palmivorus</name>
    <dbReference type="NCBI Taxonomy" id="297713"/>
    <lineage>
        <taxon>Eukaryota</taxon>
        <taxon>Fungi</taxon>
        <taxon>Dikarya</taxon>
        <taxon>Basidiomycota</taxon>
        <taxon>Agaricomycotina</taxon>
        <taxon>Agaricomycetes</taxon>
        <taxon>Agaricomycetidae</taxon>
        <taxon>Agaricales</taxon>
        <taxon>Marasmiineae</taxon>
        <taxon>Marasmiaceae</taxon>
        <taxon>Paramarasmius</taxon>
    </lineage>
</organism>
<keyword evidence="7" id="KW-1185">Reference proteome</keyword>